<dbReference type="Gramene" id="RZC43457">
    <property type="protein sequence ID" value="RZC43457"/>
    <property type="gene ID" value="C5167_036400"/>
</dbReference>
<evidence type="ECO:0000313" key="2">
    <source>
        <dbReference type="Proteomes" id="UP000316621"/>
    </source>
</evidence>
<gene>
    <name evidence="1" type="ORF">C5167_036400</name>
</gene>
<name>A0A4Y7I3N1_PAPSO</name>
<dbReference type="Proteomes" id="UP000316621">
    <property type="component" value="Chromosome 1"/>
</dbReference>
<evidence type="ECO:0000313" key="1">
    <source>
        <dbReference type="EMBL" id="RZC43457.1"/>
    </source>
</evidence>
<dbReference type="PANTHER" id="PTHR36076:SF1">
    <property type="entry name" value="THIOREDOXIN SUPERFAMILY PROTEIN"/>
    <property type="match status" value="1"/>
</dbReference>
<keyword evidence="2" id="KW-1185">Reference proteome</keyword>
<organism evidence="1 2">
    <name type="scientific">Papaver somniferum</name>
    <name type="common">Opium poppy</name>
    <dbReference type="NCBI Taxonomy" id="3469"/>
    <lineage>
        <taxon>Eukaryota</taxon>
        <taxon>Viridiplantae</taxon>
        <taxon>Streptophyta</taxon>
        <taxon>Embryophyta</taxon>
        <taxon>Tracheophyta</taxon>
        <taxon>Spermatophyta</taxon>
        <taxon>Magnoliopsida</taxon>
        <taxon>Ranunculales</taxon>
        <taxon>Papaveraceae</taxon>
        <taxon>Papaveroideae</taxon>
        <taxon>Papaver</taxon>
    </lineage>
</organism>
<sequence>MQVECPGFCITHQRKDYPYIEIFRSNEQEAANQGKTNDANTTKYAVRVVHLTLTSSSFQTSS</sequence>
<accession>A0A4Y7I3N1</accession>
<dbReference type="EMBL" id="CM010715">
    <property type="protein sequence ID" value="RZC43457.1"/>
    <property type="molecule type" value="Genomic_DNA"/>
</dbReference>
<dbReference type="AlphaFoldDB" id="A0A4Y7I3N1"/>
<protein>
    <submittedName>
        <fullName evidence="1">Uncharacterized protein</fullName>
    </submittedName>
</protein>
<proteinExistence type="predicted"/>
<dbReference type="PANTHER" id="PTHR36076">
    <property type="entry name" value="THIOREDOXIN SUPERFAMILY PROTEIN"/>
    <property type="match status" value="1"/>
</dbReference>
<reference evidence="1 2" key="1">
    <citation type="journal article" date="2018" name="Science">
        <title>The opium poppy genome and morphinan production.</title>
        <authorList>
            <person name="Guo L."/>
            <person name="Winzer T."/>
            <person name="Yang X."/>
            <person name="Li Y."/>
            <person name="Ning Z."/>
            <person name="He Z."/>
            <person name="Teodor R."/>
            <person name="Lu Y."/>
            <person name="Bowser T.A."/>
            <person name="Graham I.A."/>
            <person name="Ye K."/>
        </authorList>
    </citation>
    <scope>NUCLEOTIDE SEQUENCE [LARGE SCALE GENOMIC DNA]</scope>
    <source>
        <strain evidence="2">cv. HN1</strain>
        <tissue evidence="1">Leaves</tissue>
    </source>
</reference>